<dbReference type="GO" id="GO:0005886">
    <property type="term" value="C:plasma membrane"/>
    <property type="evidence" value="ECO:0007669"/>
    <property type="project" value="UniProtKB-SubCell"/>
</dbReference>
<comment type="subcellular location">
    <subcellularLocation>
        <location evidence="1">Cell membrane</location>
        <topology evidence="1">Multi-pass membrane protein</topology>
    </subcellularLocation>
</comment>
<dbReference type="PANTHER" id="PTHR31686:SF1">
    <property type="entry name" value="SULFITE EFFLUX PUMP SSU1"/>
    <property type="match status" value="1"/>
</dbReference>
<feature type="transmembrane region" description="Helical" evidence="8">
    <location>
        <begin position="324"/>
        <end position="348"/>
    </location>
</feature>
<dbReference type="CDD" id="cd09319">
    <property type="entry name" value="TDT_like_1"/>
    <property type="match status" value="1"/>
</dbReference>
<name>A0A853FFJ0_9BURK</name>
<evidence type="ECO:0000313" key="10">
    <source>
        <dbReference type="Proteomes" id="UP000580517"/>
    </source>
</evidence>
<proteinExistence type="inferred from homology"/>
<keyword evidence="10" id="KW-1185">Reference proteome</keyword>
<dbReference type="InterPro" id="IPR038665">
    <property type="entry name" value="Voltage-dep_anion_channel_sf"/>
</dbReference>
<keyword evidence="4" id="KW-1003">Cell membrane</keyword>
<evidence type="ECO:0000256" key="4">
    <source>
        <dbReference type="ARBA" id="ARBA00022475"/>
    </source>
</evidence>
<keyword evidence="3" id="KW-0813">Transport</keyword>
<feature type="transmembrane region" description="Helical" evidence="8">
    <location>
        <begin position="218"/>
        <end position="236"/>
    </location>
</feature>
<dbReference type="RefSeq" id="WP_167668972.1">
    <property type="nucleotide sequence ID" value="NZ_JACCEW010000006.1"/>
</dbReference>
<dbReference type="InterPro" id="IPR004695">
    <property type="entry name" value="SLAC1/Mae1/Ssu1/TehA"/>
</dbReference>
<comment type="similarity">
    <text evidence="2">Belongs to the tellurite-resistance/dicarboxylate transporter (TDT) family.</text>
</comment>
<sequence>MALRFEHGARDTLRTLHPGYFAMVMATSALSVSMYRHDVPLAPTVLLALNTVFFVVLAVAYICRACRHWPDFLADIHSHSRGMGFFTLVAGTATFGTQISLQTNALWLGMGLWGLSVVLWIIINYGVLAVLTTKADKPSLEHGLNGAWLLVVVAVQSLVVLTIVLLGHGALPTLRHELDFAALALWLGGGALYMWIMTLIFLRYTFVHMMPEELTPPYWINMGAVAISTLAGALLVEHAPLSTVVTDILPFVKGFVVFFWAIASWWIPMLVVLSFWRHVRRSIAFSYDSLYWGGVFPLAMYSVCTFHLARIFQVPFATALSGLFMVLAGIAWLGVFVGLLDSLIATGFRNRP</sequence>
<dbReference type="Pfam" id="PF03595">
    <property type="entry name" value="SLAC1"/>
    <property type="match status" value="1"/>
</dbReference>
<organism evidence="9 10">
    <name type="scientific">Allopusillimonas soli</name>
    <dbReference type="NCBI Taxonomy" id="659016"/>
    <lineage>
        <taxon>Bacteria</taxon>
        <taxon>Pseudomonadati</taxon>
        <taxon>Pseudomonadota</taxon>
        <taxon>Betaproteobacteria</taxon>
        <taxon>Burkholderiales</taxon>
        <taxon>Alcaligenaceae</taxon>
        <taxon>Allopusillimonas</taxon>
    </lineage>
</organism>
<evidence type="ECO:0000256" key="5">
    <source>
        <dbReference type="ARBA" id="ARBA00022692"/>
    </source>
</evidence>
<dbReference type="EMBL" id="JACCEW010000006">
    <property type="protein sequence ID" value="NYT38639.1"/>
    <property type="molecule type" value="Genomic_DNA"/>
</dbReference>
<feature type="transmembrane region" description="Helical" evidence="8">
    <location>
        <begin position="183"/>
        <end position="206"/>
    </location>
</feature>
<feature type="transmembrane region" description="Helical" evidence="8">
    <location>
        <begin position="107"/>
        <end position="131"/>
    </location>
</feature>
<feature type="transmembrane region" description="Helical" evidence="8">
    <location>
        <begin position="256"/>
        <end position="277"/>
    </location>
</feature>
<dbReference type="Proteomes" id="UP000580517">
    <property type="component" value="Unassembled WGS sequence"/>
</dbReference>
<evidence type="ECO:0000256" key="3">
    <source>
        <dbReference type="ARBA" id="ARBA00022448"/>
    </source>
</evidence>
<evidence type="ECO:0000256" key="2">
    <source>
        <dbReference type="ARBA" id="ARBA00008566"/>
    </source>
</evidence>
<evidence type="ECO:0000313" key="9">
    <source>
        <dbReference type="EMBL" id="NYT38639.1"/>
    </source>
</evidence>
<evidence type="ECO:0000256" key="6">
    <source>
        <dbReference type="ARBA" id="ARBA00022989"/>
    </source>
</evidence>
<reference evidence="9 10" key="1">
    <citation type="submission" date="2020-07" db="EMBL/GenBank/DDBJ databases">
        <title>Taxonomic revisions and descriptions of new bacterial species based on genomic comparisons in the high-G+C-content subgroup of the family Alcaligenaceae.</title>
        <authorList>
            <person name="Szabo A."/>
            <person name="Felfoldi T."/>
        </authorList>
    </citation>
    <scope>NUCLEOTIDE SEQUENCE [LARGE SCALE GENOMIC DNA]</scope>
    <source>
        <strain evidence="9 10">DSM 25264</strain>
    </source>
</reference>
<feature type="transmembrane region" description="Helical" evidence="8">
    <location>
        <begin position="83"/>
        <end position="101"/>
    </location>
</feature>
<comment type="caution">
    <text evidence="9">The sequence shown here is derived from an EMBL/GenBank/DDBJ whole genome shotgun (WGS) entry which is preliminary data.</text>
</comment>
<feature type="transmembrane region" description="Helical" evidence="8">
    <location>
        <begin position="143"/>
        <end position="171"/>
    </location>
</feature>
<dbReference type="Gene3D" id="1.50.10.150">
    <property type="entry name" value="Voltage-dependent anion channel"/>
    <property type="match status" value="1"/>
</dbReference>
<protein>
    <submittedName>
        <fullName evidence="9">Tellurite resistance/C4-dicarboxylate transporter family protein</fullName>
    </submittedName>
</protein>
<evidence type="ECO:0000256" key="8">
    <source>
        <dbReference type="SAM" id="Phobius"/>
    </source>
</evidence>
<keyword evidence="6 8" id="KW-1133">Transmembrane helix</keyword>
<evidence type="ECO:0000256" key="7">
    <source>
        <dbReference type="ARBA" id="ARBA00023136"/>
    </source>
</evidence>
<feature type="transmembrane region" description="Helical" evidence="8">
    <location>
        <begin position="289"/>
        <end position="312"/>
    </location>
</feature>
<dbReference type="InterPro" id="IPR051629">
    <property type="entry name" value="Sulfite_efflux_TDT"/>
</dbReference>
<dbReference type="AlphaFoldDB" id="A0A853FFJ0"/>
<feature type="transmembrane region" description="Helical" evidence="8">
    <location>
        <begin position="12"/>
        <end position="35"/>
    </location>
</feature>
<feature type="transmembrane region" description="Helical" evidence="8">
    <location>
        <begin position="41"/>
        <end position="62"/>
    </location>
</feature>
<gene>
    <name evidence="9" type="ORF">H0A68_17290</name>
</gene>
<dbReference type="PANTHER" id="PTHR31686">
    <property type="match status" value="1"/>
</dbReference>
<keyword evidence="7 8" id="KW-0472">Membrane</keyword>
<dbReference type="GO" id="GO:0000319">
    <property type="term" value="F:sulfite transmembrane transporter activity"/>
    <property type="evidence" value="ECO:0007669"/>
    <property type="project" value="TreeGrafter"/>
</dbReference>
<evidence type="ECO:0000256" key="1">
    <source>
        <dbReference type="ARBA" id="ARBA00004651"/>
    </source>
</evidence>
<accession>A0A853FFJ0</accession>
<keyword evidence="5 8" id="KW-0812">Transmembrane</keyword>